<dbReference type="PANTHER" id="PTHR33875:SF2">
    <property type="entry name" value="ACR183CP"/>
    <property type="match status" value="1"/>
</dbReference>
<name>R7UYY7_CAPTE</name>
<reference evidence="1 3" key="2">
    <citation type="journal article" date="2013" name="Nature">
        <title>Insights into bilaterian evolution from three spiralian genomes.</title>
        <authorList>
            <person name="Simakov O."/>
            <person name="Marletaz F."/>
            <person name="Cho S.J."/>
            <person name="Edsinger-Gonzales E."/>
            <person name="Havlak P."/>
            <person name="Hellsten U."/>
            <person name="Kuo D.H."/>
            <person name="Larsson T."/>
            <person name="Lv J."/>
            <person name="Arendt D."/>
            <person name="Savage R."/>
            <person name="Osoegawa K."/>
            <person name="de Jong P."/>
            <person name="Grimwood J."/>
            <person name="Chapman J.A."/>
            <person name="Shapiro H."/>
            <person name="Aerts A."/>
            <person name="Otillar R.P."/>
            <person name="Terry A.Y."/>
            <person name="Boore J.L."/>
            <person name="Grigoriev I.V."/>
            <person name="Lindberg D.R."/>
            <person name="Seaver E.C."/>
            <person name="Weisblat D.A."/>
            <person name="Putnam N.H."/>
            <person name="Rokhsar D.S."/>
        </authorList>
    </citation>
    <scope>NUCLEOTIDE SEQUENCE</scope>
    <source>
        <strain evidence="1 3">I ESC-2004</strain>
    </source>
</reference>
<dbReference type="OMA" id="GVQLESY"/>
<dbReference type="PANTHER" id="PTHR33875">
    <property type="entry name" value="OS09G0542200 PROTEIN"/>
    <property type="match status" value="1"/>
</dbReference>
<evidence type="ECO:0000313" key="2">
    <source>
        <dbReference type="EnsemblMetazoa" id="CapteP228382"/>
    </source>
</evidence>
<organism evidence="1">
    <name type="scientific">Capitella teleta</name>
    <name type="common">Polychaete worm</name>
    <dbReference type="NCBI Taxonomy" id="283909"/>
    <lineage>
        <taxon>Eukaryota</taxon>
        <taxon>Metazoa</taxon>
        <taxon>Spiralia</taxon>
        <taxon>Lophotrochozoa</taxon>
        <taxon>Annelida</taxon>
        <taxon>Polychaeta</taxon>
        <taxon>Sedentaria</taxon>
        <taxon>Scolecida</taxon>
        <taxon>Capitellidae</taxon>
        <taxon>Capitella</taxon>
    </lineage>
</organism>
<dbReference type="AlphaFoldDB" id="R7UYY7"/>
<dbReference type="HOGENOM" id="CLU_1099376_0_0_1"/>
<keyword evidence="3" id="KW-1185">Reference proteome</keyword>
<sequence>MDERKSEQKKKSTEDVKDVHVVMCICPWVAVATGSVASLDLIPSIAIPEQTPGIRISNGSSQVRLEVFLDLNCADSAHAWGVIKQLRDTFPGRLEVLLHSYPLPYHPYAFLCAQGLFAVQHMAPERVESYIDTVFDNMDQFTIRGRSRSHRGVISTLAWLTETSTGIPQSTFRSRISVYQGKAIGRWKYGARRGLSSKRADMDQTLCSELLLSIYTISREITDLCQSHDACLESNLLFKRGSRNFGSGKMTSK</sequence>
<dbReference type="STRING" id="283909.R7UYY7"/>
<dbReference type="Proteomes" id="UP000014760">
    <property type="component" value="Unassembled WGS sequence"/>
</dbReference>
<dbReference type="Gene3D" id="3.40.30.10">
    <property type="entry name" value="Glutaredoxin"/>
    <property type="match status" value="1"/>
</dbReference>
<dbReference type="InterPro" id="IPR036249">
    <property type="entry name" value="Thioredoxin-like_sf"/>
</dbReference>
<dbReference type="EnsemblMetazoa" id="CapteT228382">
    <property type="protein sequence ID" value="CapteP228382"/>
    <property type="gene ID" value="CapteG228382"/>
</dbReference>
<protein>
    <recommendedName>
        <fullName evidence="4">Thioredoxin-like fold domain-containing protein</fullName>
    </recommendedName>
</protein>
<dbReference type="SUPFAM" id="SSF52833">
    <property type="entry name" value="Thioredoxin-like"/>
    <property type="match status" value="1"/>
</dbReference>
<reference evidence="2" key="3">
    <citation type="submission" date="2015-06" db="UniProtKB">
        <authorList>
            <consortium name="EnsemblMetazoa"/>
        </authorList>
    </citation>
    <scope>IDENTIFICATION</scope>
</reference>
<proteinExistence type="predicted"/>
<evidence type="ECO:0000313" key="3">
    <source>
        <dbReference type="Proteomes" id="UP000014760"/>
    </source>
</evidence>
<dbReference type="OrthoDB" id="37297at2759"/>
<dbReference type="EMBL" id="AMQN01005717">
    <property type="status" value="NOT_ANNOTATED_CDS"/>
    <property type="molecule type" value="Genomic_DNA"/>
</dbReference>
<evidence type="ECO:0000313" key="1">
    <source>
        <dbReference type="EMBL" id="ELU11539.1"/>
    </source>
</evidence>
<accession>R7UYY7</accession>
<dbReference type="EMBL" id="KB296645">
    <property type="protein sequence ID" value="ELU11539.1"/>
    <property type="molecule type" value="Genomic_DNA"/>
</dbReference>
<reference evidence="3" key="1">
    <citation type="submission" date="2012-12" db="EMBL/GenBank/DDBJ databases">
        <authorList>
            <person name="Hellsten U."/>
            <person name="Grimwood J."/>
            <person name="Chapman J.A."/>
            <person name="Shapiro H."/>
            <person name="Aerts A."/>
            <person name="Otillar R.P."/>
            <person name="Terry A.Y."/>
            <person name="Boore J.L."/>
            <person name="Simakov O."/>
            <person name="Marletaz F."/>
            <person name="Cho S.-J."/>
            <person name="Edsinger-Gonzales E."/>
            <person name="Havlak P."/>
            <person name="Kuo D.-H."/>
            <person name="Larsson T."/>
            <person name="Lv J."/>
            <person name="Arendt D."/>
            <person name="Savage R."/>
            <person name="Osoegawa K."/>
            <person name="de Jong P."/>
            <person name="Lindberg D.R."/>
            <person name="Seaver E.C."/>
            <person name="Weisblat D.A."/>
            <person name="Putnam N.H."/>
            <person name="Grigoriev I.V."/>
            <person name="Rokhsar D.S."/>
        </authorList>
    </citation>
    <scope>NUCLEOTIDE SEQUENCE</scope>
    <source>
        <strain evidence="3">I ESC-2004</strain>
    </source>
</reference>
<evidence type="ECO:0008006" key="4">
    <source>
        <dbReference type="Google" id="ProtNLM"/>
    </source>
</evidence>
<gene>
    <name evidence="1" type="ORF">CAPTEDRAFT_228382</name>
</gene>